<evidence type="ECO:0000313" key="8">
    <source>
        <dbReference type="Proteomes" id="UP000244446"/>
    </source>
</evidence>
<evidence type="ECO:0000256" key="2">
    <source>
        <dbReference type="ARBA" id="ARBA00022692"/>
    </source>
</evidence>
<keyword evidence="4 5" id="KW-0472">Membrane</keyword>
<dbReference type="RefSeq" id="WP_108693437.1">
    <property type="nucleotide sequence ID" value="NZ_QCYH01000016.1"/>
</dbReference>
<reference evidence="7 8" key="1">
    <citation type="submission" date="2018-04" db="EMBL/GenBank/DDBJ databases">
        <title>Pelagivirga bohaiensis gen. nov., sp. nov., a bacterium isolated from the Bohai Sea.</title>
        <authorList>
            <person name="Ji X."/>
        </authorList>
    </citation>
    <scope>NUCLEOTIDE SEQUENCE [LARGE SCALE GENOMIC DNA]</scope>
    <source>
        <strain evidence="7 8">BH-SD19</strain>
    </source>
</reference>
<feature type="transmembrane region" description="Helical" evidence="5">
    <location>
        <begin position="138"/>
        <end position="156"/>
    </location>
</feature>
<evidence type="ECO:0000256" key="4">
    <source>
        <dbReference type="ARBA" id="ARBA00023136"/>
    </source>
</evidence>
<feature type="transmembrane region" description="Helical" evidence="5">
    <location>
        <begin position="168"/>
        <end position="195"/>
    </location>
</feature>
<feature type="transmembrane region" description="Helical" evidence="5">
    <location>
        <begin position="75"/>
        <end position="96"/>
    </location>
</feature>
<evidence type="ECO:0000256" key="5">
    <source>
        <dbReference type="SAM" id="Phobius"/>
    </source>
</evidence>
<accession>A0A2T7G343</accession>
<dbReference type="InterPro" id="IPR006977">
    <property type="entry name" value="Yip1_dom"/>
</dbReference>
<keyword evidence="2 5" id="KW-0812">Transmembrane</keyword>
<name>A0A2T7G343_9RHOB</name>
<dbReference type="OrthoDB" id="7872013at2"/>
<evidence type="ECO:0000259" key="6">
    <source>
        <dbReference type="Pfam" id="PF04893"/>
    </source>
</evidence>
<sequence length="198" mass="21056">MNLSFVPELVGQTLFSPRAAADRIMALWLPRQWLWTALALTSVLNGIVFSLTLHVGPPRDPEMLQAIPPAFQSPFLFTLFLLGALVITVMTLTWIGRSLGGAGEVPQVLALIVWLQVLRLGVQLALVVLMLAIPVAGVLLVFAASVWGIVILVAFIDRAHGFGNVFKAIAVLVLAVLAVVVGLSAILSVFVAVAMGVT</sequence>
<feature type="transmembrane region" description="Helical" evidence="5">
    <location>
        <begin position="33"/>
        <end position="55"/>
    </location>
</feature>
<evidence type="ECO:0000256" key="1">
    <source>
        <dbReference type="ARBA" id="ARBA00004141"/>
    </source>
</evidence>
<organism evidence="7 8">
    <name type="scientific">Pelagivirga sediminicola</name>
    <dbReference type="NCBI Taxonomy" id="2170575"/>
    <lineage>
        <taxon>Bacteria</taxon>
        <taxon>Pseudomonadati</taxon>
        <taxon>Pseudomonadota</taxon>
        <taxon>Alphaproteobacteria</taxon>
        <taxon>Rhodobacterales</taxon>
        <taxon>Paracoccaceae</taxon>
        <taxon>Pelagivirga</taxon>
    </lineage>
</organism>
<evidence type="ECO:0000313" key="7">
    <source>
        <dbReference type="EMBL" id="PVA08839.1"/>
    </source>
</evidence>
<evidence type="ECO:0000256" key="3">
    <source>
        <dbReference type="ARBA" id="ARBA00022989"/>
    </source>
</evidence>
<dbReference type="Proteomes" id="UP000244446">
    <property type="component" value="Unassembled WGS sequence"/>
</dbReference>
<dbReference type="AlphaFoldDB" id="A0A2T7G343"/>
<dbReference type="Pfam" id="PF04893">
    <property type="entry name" value="Yip1"/>
    <property type="match status" value="1"/>
</dbReference>
<feature type="domain" description="Yip1" evidence="6">
    <location>
        <begin position="12"/>
        <end position="185"/>
    </location>
</feature>
<gene>
    <name evidence="7" type="ORF">DC366_17040</name>
</gene>
<comment type="subcellular location">
    <subcellularLocation>
        <location evidence="1">Membrane</location>
        <topology evidence="1">Multi-pass membrane protein</topology>
    </subcellularLocation>
</comment>
<dbReference type="EMBL" id="QCYH01000016">
    <property type="protein sequence ID" value="PVA08839.1"/>
    <property type="molecule type" value="Genomic_DNA"/>
</dbReference>
<protein>
    <submittedName>
        <fullName evidence="7">YIP1 family protein</fullName>
    </submittedName>
</protein>
<keyword evidence="3 5" id="KW-1133">Transmembrane helix</keyword>
<proteinExistence type="predicted"/>
<comment type="caution">
    <text evidence="7">The sequence shown here is derived from an EMBL/GenBank/DDBJ whole genome shotgun (WGS) entry which is preliminary data.</text>
</comment>
<feature type="transmembrane region" description="Helical" evidence="5">
    <location>
        <begin position="108"/>
        <end position="132"/>
    </location>
</feature>
<keyword evidence="8" id="KW-1185">Reference proteome</keyword>
<dbReference type="GO" id="GO:0016020">
    <property type="term" value="C:membrane"/>
    <property type="evidence" value="ECO:0007669"/>
    <property type="project" value="UniProtKB-SubCell"/>
</dbReference>